<evidence type="ECO:0000259" key="3">
    <source>
        <dbReference type="Pfam" id="PF12508"/>
    </source>
</evidence>
<protein>
    <submittedName>
        <fullName evidence="4">Bacteroides conjugative transposon TraM protein</fullName>
    </submittedName>
</protein>
<keyword evidence="2" id="KW-1133">Transmembrane helix</keyword>
<keyword evidence="2" id="KW-0472">Membrane</keyword>
<dbReference type="Pfam" id="PF12508">
    <property type="entry name" value="Transposon_TraM"/>
    <property type="match status" value="1"/>
</dbReference>
<keyword evidence="2" id="KW-0812">Transmembrane</keyword>
<dbReference type="AlphaFoldDB" id="A0A1M5HWB2"/>
<name>A0A1M5HWB2_9BACT</name>
<feature type="region of interest" description="Disordered" evidence="1">
    <location>
        <begin position="217"/>
        <end position="239"/>
    </location>
</feature>
<feature type="domain" description="Conjugative transposon TraM C-terminal" evidence="3">
    <location>
        <begin position="273"/>
        <end position="418"/>
    </location>
</feature>
<evidence type="ECO:0000313" key="4">
    <source>
        <dbReference type="EMBL" id="SHG20217.1"/>
    </source>
</evidence>
<dbReference type="Proteomes" id="UP000184368">
    <property type="component" value="Unassembled WGS sequence"/>
</dbReference>
<feature type="region of interest" description="Disordered" evidence="1">
    <location>
        <begin position="144"/>
        <end position="164"/>
    </location>
</feature>
<dbReference type="STRING" id="1302690.BUE76_00325"/>
<feature type="compositionally biased region" description="Low complexity" evidence="1">
    <location>
        <begin position="217"/>
        <end position="233"/>
    </location>
</feature>
<dbReference type="EMBL" id="FQUO01000020">
    <property type="protein sequence ID" value="SHG20217.1"/>
    <property type="molecule type" value="Genomic_DNA"/>
</dbReference>
<reference evidence="4 5" key="1">
    <citation type="submission" date="2016-11" db="EMBL/GenBank/DDBJ databases">
        <authorList>
            <person name="Jaros S."/>
            <person name="Januszkiewicz K."/>
            <person name="Wedrychowicz H."/>
        </authorList>
    </citation>
    <scope>NUCLEOTIDE SEQUENCE [LARGE SCALE GENOMIC DNA]</scope>
    <source>
        <strain evidence="4 5">DSM 26897</strain>
    </source>
</reference>
<proteinExistence type="predicted"/>
<evidence type="ECO:0000256" key="1">
    <source>
        <dbReference type="SAM" id="MobiDB-lite"/>
    </source>
</evidence>
<dbReference type="RefSeq" id="WP_073047565.1">
    <property type="nucleotide sequence ID" value="NZ_FQUO01000020.1"/>
</dbReference>
<feature type="transmembrane region" description="Helical" evidence="2">
    <location>
        <begin position="12"/>
        <end position="31"/>
    </location>
</feature>
<evidence type="ECO:0000256" key="2">
    <source>
        <dbReference type="SAM" id="Phobius"/>
    </source>
</evidence>
<organism evidence="4 5">
    <name type="scientific">Cnuella takakiae</name>
    <dbReference type="NCBI Taxonomy" id="1302690"/>
    <lineage>
        <taxon>Bacteria</taxon>
        <taxon>Pseudomonadati</taxon>
        <taxon>Bacteroidota</taxon>
        <taxon>Chitinophagia</taxon>
        <taxon>Chitinophagales</taxon>
        <taxon>Chitinophagaceae</taxon>
        <taxon>Cnuella</taxon>
    </lineage>
</organism>
<sequence>MHINFKQPKYILPLIVLPFLVLFFFIFGGTAKGSSELATAGQDSLLSAGVGEINPNLPGASTQVADGAIKDKFEALQEAYKDRRDFSALSVPGAAPDGGLAGDFSSAYTNEDLQAIMARHQLDSLSRSLDQNKASLDNKMQRMMRGGGASRSHSSPTAYPDPHGEATAAEVYRRLQQAQADYPGAYDQGESRRQDSRDELSVFREQMRIMDSMQKTSAGYGATAASAPHSPSTRKNGMDPAADSSFQPLPVVPVGRSSQGFNTVKRFAADEGIRAVIDQKEKVGAGSRVRIKLLQDILVGEELIGKGSLIYGMVTGFQVQRVNISITQIMQGGVPLPVNLDVFDSDGYLGLYVPGSNFREFSKEIGTQGTNGLSSINMAGDGSTSLLSRVFTTTSSTINRMIRTEKATLKTNYIIYLKEKN</sequence>
<keyword evidence="5" id="KW-1185">Reference proteome</keyword>
<dbReference type="InterPro" id="IPR055407">
    <property type="entry name" value="TraM_C"/>
</dbReference>
<accession>A0A1M5HWB2</accession>
<evidence type="ECO:0000313" key="5">
    <source>
        <dbReference type="Proteomes" id="UP000184368"/>
    </source>
</evidence>
<dbReference type="OrthoDB" id="1453786at2"/>
<gene>
    <name evidence="4" type="ORF">SAMN05444008_12090</name>
</gene>